<feature type="region of interest" description="Disordered" evidence="7">
    <location>
        <begin position="64"/>
        <end position="83"/>
    </location>
</feature>
<feature type="compositionally biased region" description="Low complexity" evidence="7">
    <location>
        <begin position="450"/>
        <end position="470"/>
    </location>
</feature>
<feature type="region of interest" description="Disordered" evidence="7">
    <location>
        <begin position="301"/>
        <end position="425"/>
    </location>
</feature>
<feature type="compositionally biased region" description="Basic and acidic residues" evidence="7">
    <location>
        <begin position="301"/>
        <end position="314"/>
    </location>
</feature>
<dbReference type="FunFam" id="1.10.3180.10:FF:000001">
    <property type="entry name" value="Ethylene insensitive 3-like 1"/>
    <property type="match status" value="1"/>
</dbReference>
<evidence type="ECO:0000313" key="10">
    <source>
        <dbReference type="Proteomes" id="UP000623129"/>
    </source>
</evidence>
<dbReference type="PANTHER" id="PTHR33305:SF48">
    <property type="entry name" value="OS08G0508700 PROTEIN"/>
    <property type="match status" value="1"/>
</dbReference>
<dbReference type="PANTHER" id="PTHR33305">
    <property type="entry name" value="ETHYLENE INSENSITIVE 3-LIKE 2 PROTEIN"/>
    <property type="match status" value="1"/>
</dbReference>
<evidence type="ECO:0000256" key="7">
    <source>
        <dbReference type="SAM" id="MobiDB-lite"/>
    </source>
</evidence>
<evidence type="ECO:0000256" key="5">
    <source>
        <dbReference type="ARBA" id="ARBA00023159"/>
    </source>
</evidence>
<feature type="region of interest" description="Disordered" evidence="7">
    <location>
        <begin position="449"/>
        <end position="473"/>
    </location>
</feature>
<feature type="domain" description="Ethylene insensitive 3-like DNA-binding" evidence="8">
    <location>
        <begin position="40"/>
        <end position="290"/>
    </location>
</feature>
<dbReference type="EMBL" id="SWLB01000201">
    <property type="protein sequence ID" value="KAF3319821.1"/>
    <property type="molecule type" value="Genomic_DNA"/>
</dbReference>
<dbReference type="AlphaFoldDB" id="A0A833QFY6"/>
<dbReference type="Gene3D" id="1.10.3180.10">
    <property type="entry name" value="DNA-binding domain of EIN3-like"/>
    <property type="match status" value="2"/>
</dbReference>
<evidence type="ECO:0000259" key="8">
    <source>
        <dbReference type="Pfam" id="PF04873"/>
    </source>
</evidence>
<dbReference type="Proteomes" id="UP000623129">
    <property type="component" value="Unassembled WGS sequence"/>
</dbReference>
<dbReference type="SUPFAM" id="SSF116768">
    <property type="entry name" value="DNA-binding domain of EIN3-like"/>
    <property type="match status" value="1"/>
</dbReference>
<proteinExistence type="inferred from homology"/>
<evidence type="ECO:0000256" key="6">
    <source>
        <dbReference type="ARBA" id="ARBA00023242"/>
    </source>
</evidence>
<comment type="similarity">
    <text evidence="2">Belongs to the EIN3 family.</text>
</comment>
<dbReference type="OrthoDB" id="2017676at2759"/>
<dbReference type="GO" id="GO:0005634">
    <property type="term" value="C:nucleus"/>
    <property type="evidence" value="ECO:0007669"/>
    <property type="project" value="UniProtKB-SubCell"/>
</dbReference>
<evidence type="ECO:0000313" key="9">
    <source>
        <dbReference type="EMBL" id="KAF3319821.1"/>
    </source>
</evidence>
<dbReference type="InterPro" id="IPR006957">
    <property type="entry name" value="EIN3"/>
</dbReference>
<comment type="caution">
    <text evidence="9">The sequence shown here is derived from an EMBL/GenBank/DDBJ whole genome shotgun (WGS) entry which is preliminary data.</text>
</comment>
<evidence type="ECO:0000256" key="1">
    <source>
        <dbReference type="ARBA" id="ARBA00004123"/>
    </source>
</evidence>
<keyword evidence="5" id="KW-0010">Activator</keyword>
<keyword evidence="6" id="KW-0539">Nucleus</keyword>
<dbReference type="GO" id="GO:0010104">
    <property type="term" value="P:regulation of ethylene-activated signaling pathway"/>
    <property type="evidence" value="ECO:0007669"/>
    <property type="project" value="UniProtKB-ARBA"/>
</dbReference>
<comment type="subcellular location">
    <subcellularLocation>
        <location evidence="1">Nucleus</location>
    </subcellularLocation>
</comment>
<dbReference type="InterPro" id="IPR047091">
    <property type="entry name" value="EIN3-like_DNA-bd"/>
</dbReference>
<sequence length="611" mass="68624">MDQLAMMATELGEEFDCEVDGIRCENLTENDVSDEEIEAEELARRMWRDRVKLRRIKERQKVTIQEASVDKSSSKKPISDQALRKKMSRAQDGILKYMLKLMEVCNVRGFVYGIIPEKGKPVSGASDNIRAWWKEKVKFDKNGPAAIAKYEAENFALENGQVVSNGGKGQQSLLDLQDATLGSLLSSLMQHCSPPQRKFPLEKGVPPPWWPNGTEDWWVALGLPKEQIPPYKKPHDLKKVWKVGVLTAVIKHMSPNFVKIRMHVRKSKCLQDKMTAKESLIWLAVLSREERSVLQNFVAGKDREREREKEKDNGFSDVTQHSGQEERREDTYTYSSSNEYDVDGPDVVPVAGATLAKNDESSPTPAAGTGIGTNADERGKQIVKFKEQPEPKRKKPRLGGLSSLTRKQGAVNEDESPHEDLRSSAIPDMNQTNFHQMANNQFFLHAPAVNNGSNNSDTDYNNNNNDNSNNFTGANVSTPQSMYMGVRPLLHQQPGNSLFQLGNTTGIDFYTPHLEGQKHPHPLPISSNQQVEFPIIGVEVNNNNSNGNNVENVYAHVNMHPFMEPLYPVEQDKFVGSSFDNLPLDFIGIGSPIPDIEDLLHDEDLMEYLGT</sequence>
<organism evidence="9 10">
    <name type="scientific">Carex littledalei</name>
    <dbReference type="NCBI Taxonomy" id="544730"/>
    <lineage>
        <taxon>Eukaryota</taxon>
        <taxon>Viridiplantae</taxon>
        <taxon>Streptophyta</taxon>
        <taxon>Embryophyta</taxon>
        <taxon>Tracheophyta</taxon>
        <taxon>Spermatophyta</taxon>
        <taxon>Magnoliopsida</taxon>
        <taxon>Liliopsida</taxon>
        <taxon>Poales</taxon>
        <taxon>Cyperaceae</taxon>
        <taxon>Cyperoideae</taxon>
        <taxon>Cariceae</taxon>
        <taxon>Carex</taxon>
        <taxon>Carex subgen. Euthyceras</taxon>
    </lineage>
</organism>
<accession>A0A833QFY6</accession>
<feature type="compositionally biased region" description="Basic and acidic residues" evidence="7">
    <location>
        <begin position="375"/>
        <end position="391"/>
    </location>
</feature>
<dbReference type="GO" id="GO:0003700">
    <property type="term" value="F:DNA-binding transcription factor activity"/>
    <property type="evidence" value="ECO:0007669"/>
    <property type="project" value="InterPro"/>
</dbReference>
<dbReference type="InterPro" id="IPR023278">
    <property type="entry name" value="Ethylene_insens-like_DNA-bd"/>
</dbReference>
<name>A0A833QFY6_9POAL</name>
<dbReference type="GO" id="GO:0043565">
    <property type="term" value="F:sequence-specific DNA binding"/>
    <property type="evidence" value="ECO:0007669"/>
    <property type="project" value="UniProtKB-ARBA"/>
</dbReference>
<dbReference type="GO" id="GO:0045893">
    <property type="term" value="P:positive regulation of DNA-templated transcription"/>
    <property type="evidence" value="ECO:0007669"/>
    <property type="project" value="UniProtKB-ARBA"/>
</dbReference>
<keyword evidence="10" id="KW-1185">Reference proteome</keyword>
<protein>
    <submittedName>
        <fullName evidence="9">ETHYLENE INSENSITIVE 3-like 3 protein</fullName>
    </submittedName>
</protein>
<reference evidence="9" key="1">
    <citation type="submission" date="2020-01" db="EMBL/GenBank/DDBJ databases">
        <title>Genome sequence of Kobresia littledalei, the first chromosome-level genome in the family Cyperaceae.</title>
        <authorList>
            <person name="Qu G."/>
        </authorList>
    </citation>
    <scope>NUCLEOTIDE SEQUENCE</scope>
    <source>
        <strain evidence="9">C.B.Clarke</strain>
        <tissue evidence="9">Leaf</tissue>
    </source>
</reference>
<gene>
    <name evidence="9" type="ORF">FCM35_KLT21923</name>
</gene>
<evidence type="ECO:0000256" key="4">
    <source>
        <dbReference type="ARBA" id="ARBA00023125"/>
    </source>
</evidence>
<keyword evidence="4" id="KW-0238">DNA-binding</keyword>
<dbReference type="Pfam" id="PF04873">
    <property type="entry name" value="EIN3_DNA-bd"/>
    <property type="match status" value="1"/>
</dbReference>
<dbReference type="FunFam" id="1.10.3180.10:FF:000002">
    <property type="entry name" value="Ethylene insensitive 3-like 1"/>
    <property type="match status" value="1"/>
</dbReference>
<dbReference type="GO" id="GO:0009873">
    <property type="term" value="P:ethylene-activated signaling pathway"/>
    <property type="evidence" value="ECO:0007669"/>
    <property type="project" value="UniProtKB-KW"/>
</dbReference>
<evidence type="ECO:0000256" key="3">
    <source>
        <dbReference type="ARBA" id="ARBA00022745"/>
    </source>
</evidence>
<keyword evidence="3" id="KW-0936">Ethylene signaling pathway</keyword>
<evidence type="ECO:0000256" key="2">
    <source>
        <dbReference type="ARBA" id="ARBA00009416"/>
    </source>
</evidence>